<accession>A0ABW3LA77</accession>
<name>A0ABW3LA77_9BACL</name>
<proteinExistence type="predicted"/>
<reference evidence="2" key="1">
    <citation type="journal article" date="2019" name="Int. J. Syst. Evol. Microbiol.">
        <title>The Global Catalogue of Microorganisms (GCM) 10K type strain sequencing project: providing services to taxonomists for standard genome sequencing and annotation.</title>
        <authorList>
            <consortium name="The Broad Institute Genomics Platform"/>
            <consortium name="The Broad Institute Genome Sequencing Center for Infectious Disease"/>
            <person name="Wu L."/>
            <person name="Ma J."/>
        </authorList>
    </citation>
    <scope>NUCLEOTIDE SEQUENCE [LARGE SCALE GENOMIC DNA]</scope>
    <source>
        <strain evidence="2">CCUG 56756</strain>
    </source>
</reference>
<gene>
    <name evidence="1" type="ORF">ACFQ1X_03885</name>
</gene>
<dbReference type="RefSeq" id="WP_144839161.1">
    <property type="nucleotide sequence ID" value="NZ_JBHTKI010000006.1"/>
</dbReference>
<comment type="caution">
    <text evidence="1">The sequence shown here is derived from an EMBL/GenBank/DDBJ whole genome shotgun (WGS) entry which is preliminary data.</text>
</comment>
<evidence type="ECO:0000313" key="1">
    <source>
        <dbReference type="EMBL" id="MFD1030561.1"/>
    </source>
</evidence>
<dbReference type="EMBL" id="JBHTKI010000006">
    <property type="protein sequence ID" value="MFD1030561.1"/>
    <property type="molecule type" value="Genomic_DNA"/>
</dbReference>
<keyword evidence="2" id="KW-1185">Reference proteome</keyword>
<protein>
    <submittedName>
        <fullName evidence="1">Uncharacterized protein</fullName>
    </submittedName>
</protein>
<evidence type="ECO:0000313" key="2">
    <source>
        <dbReference type="Proteomes" id="UP001597109"/>
    </source>
</evidence>
<sequence length="145" mass="17389">MIERQKDIEKFINVVKEDLMEIYKVSGEEAISLLNNFKIRELIEEYGELVAHYPSQELAKMAFDKKIEKRPIRKLDPNNKPEQKDAEEYIGMLMSEIKAKYNLNDEETVNLMIDSRFVESFQEDPYFYFHYHPEIIAKQIYNSKR</sequence>
<dbReference type="Proteomes" id="UP001597109">
    <property type="component" value="Unassembled WGS sequence"/>
</dbReference>
<organism evidence="1 2">
    <name type="scientific">Metaplanococcus flavidus</name>
    <dbReference type="NCBI Taxonomy" id="569883"/>
    <lineage>
        <taxon>Bacteria</taxon>
        <taxon>Bacillati</taxon>
        <taxon>Bacillota</taxon>
        <taxon>Bacilli</taxon>
        <taxon>Bacillales</taxon>
        <taxon>Caryophanaceae</taxon>
        <taxon>Metaplanococcus</taxon>
    </lineage>
</organism>